<dbReference type="Proteomes" id="UP001560045">
    <property type="component" value="Unassembled WGS sequence"/>
</dbReference>
<reference evidence="1 2" key="1">
    <citation type="submission" date="2024-06" db="EMBL/GenBank/DDBJ databases">
        <title>Draft genome sequence of Geodermatophilus badlandi, a novel member of the Geodermatophilaceae isolated from badland sedimentary rocks in the Red desert, Wyoming, USA.</title>
        <authorList>
            <person name="Ben Tekaya S."/>
            <person name="Nouioui I."/>
            <person name="Flores G.M."/>
            <person name="Shaal M.N."/>
            <person name="Bredoire F."/>
            <person name="Basile F."/>
            <person name="Van Diepen L."/>
            <person name="Ward N.L."/>
        </authorList>
    </citation>
    <scope>NUCLEOTIDE SEQUENCE [LARGE SCALE GENOMIC DNA]</scope>
    <source>
        <strain evidence="1 2">WL48A</strain>
    </source>
</reference>
<keyword evidence="2" id="KW-1185">Reference proteome</keyword>
<dbReference type="Gene3D" id="3.40.462.20">
    <property type="match status" value="1"/>
</dbReference>
<organism evidence="1 2">
    <name type="scientific">Geodermatophilus maliterrae</name>
    <dbReference type="NCBI Taxonomy" id="3162531"/>
    <lineage>
        <taxon>Bacteria</taxon>
        <taxon>Bacillati</taxon>
        <taxon>Actinomycetota</taxon>
        <taxon>Actinomycetes</taxon>
        <taxon>Geodermatophilales</taxon>
        <taxon>Geodermatophilaceae</taxon>
        <taxon>Geodermatophilus</taxon>
    </lineage>
</organism>
<protein>
    <submittedName>
        <fullName evidence="1">Uncharacterized protein</fullName>
    </submittedName>
</protein>
<gene>
    <name evidence="1" type="ORF">ABQ292_08410</name>
</gene>
<comment type="caution">
    <text evidence="1">The sequence shown here is derived from an EMBL/GenBank/DDBJ whole genome shotgun (WGS) entry which is preliminary data.</text>
</comment>
<evidence type="ECO:0000313" key="2">
    <source>
        <dbReference type="Proteomes" id="UP001560045"/>
    </source>
</evidence>
<dbReference type="RefSeq" id="WP_369205185.1">
    <property type="nucleotide sequence ID" value="NZ_JBFNXQ010000019.1"/>
</dbReference>
<evidence type="ECO:0000313" key="1">
    <source>
        <dbReference type="EMBL" id="MEX5718389.1"/>
    </source>
</evidence>
<dbReference type="EMBL" id="JBFNXQ010000019">
    <property type="protein sequence ID" value="MEX5718389.1"/>
    <property type="molecule type" value="Genomic_DNA"/>
</dbReference>
<sequence>MRRPFPDRHVAALHAALTDPSYSNPQALVQVDTYGGRVNAVATADTTVSQRSSIMKLQYQTFWTDPAEDELHPGWIRR</sequence>
<name>A0ABV3XCV3_9ACTN</name>
<proteinExistence type="predicted"/>
<accession>A0ABV3XCV3</accession>